<dbReference type="Proteomes" id="UP000257039">
    <property type="component" value="Unassembled WGS sequence"/>
</dbReference>
<dbReference type="AlphaFoldDB" id="A0A4P9VMN8"/>
<evidence type="ECO:0000313" key="1">
    <source>
        <dbReference type="EMBL" id="RDH43654.1"/>
    </source>
</evidence>
<accession>A0A4P9VMN8</accession>
<protein>
    <submittedName>
        <fullName evidence="1">Uncharacterized protein</fullName>
    </submittedName>
</protein>
<gene>
    <name evidence="1" type="ORF">B9G39_09485</name>
</gene>
<keyword evidence="2" id="KW-1185">Reference proteome</keyword>
<name>A0A4P9VMN8_9GAMM</name>
<dbReference type="EMBL" id="NDXW01000001">
    <property type="protein sequence ID" value="RDH43654.1"/>
    <property type="molecule type" value="Genomic_DNA"/>
</dbReference>
<reference evidence="1 2" key="1">
    <citation type="submission" date="2017-04" db="EMBL/GenBank/DDBJ databases">
        <title>Draft genome sequence of Zooshikella ganghwensis VG4 isolated from Red Sea sediments.</title>
        <authorList>
            <person name="Rehman Z."/>
            <person name="Alam I."/>
            <person name="Kamau A."/>
            <person name="Bajic V."/>
            <person name="Leiknes T."/>
        </authorList>
    </citation>
    <scope>NUCLEOTIDE SEQUENCE [LARGE SCALE GENOMIC DNA]</scope>
    <source>
        <strain evidence="1 2">VG4</strain>
    </source>
</reference>
<organism evidence="1 2">
    <name type="scientific">Zooshikella ganghwensis</name>
    <dbReference type="NCBI Taxonomy" id="202772"/>
    <lineage>
        <taxon>Bacteria</taxon>
        <taxon>Pseudomonadati</taxon>
        <taxon>Pseudomonadota</taxon>
        <taxon>Gammaproteobacteria</taxon>
        <taxon>Oceanospirillales</taxon>
        <taxon>Zooshikellaceae</taxon>
        <taxon>Zooshikella</taxon>
    </lineage>
</organism>
<comment type="caution">
    <text evidence="1">The sequence shown here is derived from an EMBL/GenBank/DDBJ whole genome shotgun (WGS) entry which is preliminary data.</text>
</comment>
<evidence type="ECO:0000313" key="2">
    <source>
        <dbReference type="Proteomes" id="UP000257039"/>
    </source>
</evidence>
<proteinExistence type="predicted"/>
<sequence>MGIDRSTTNVHLKAIGILLFLQQHHPKQKVGKTTGKVVYGATAGSSVSGRGHGWPSDTGGENCLIRRVFPLYPL</sequence>